<evidence type="ECO:0000313" key="2">
    <source>
        <dbReference type="MGI" id="MGI:3651765"/>
    </source>
</evidence>
<dbReference type="RefSeq" id="NP_001295416.1">
    <property type="nucleotide sequence ID" value="NM_001308487.1"/>
</dbReference>
<reference evidence="1 3" key="2">
    <citation type="journal article" date="2011" name="PLoS Biol.">
        <title>Modernizing reference genome assemblies.</title>
        <authorList>
            <person name="Church D.M."/>
            <person name="Schneider V.A."/>
            <person name="Graves T."/>
            <person name="Auger K."/>
            <person name="Cunningham F."/>
            <person name="Bouk N."/>
            <person name="Chen H.C."/>
            <person name="Agarwala R."/>
            <person name="McLaren W.M."/>
            <person name="Ritchie G.R."/>
            <person name="Albracht D."/>
            <person name="Kremitzki M."/>
            <person name="Rock S."/>
            <person name="Kotkiewicz H."/>
            <person name="Kremitzki C."/>
            <person name="Wollam A."/>
            <person name="Trani L."/>
            <person name="Fulton L."/>
            <person name="Fulton R."/>
            <person name="Matthews L."/>
            <person name="Whitehead S."/>
            <person name="Chow W."/>
            <person name="Torrance J."/>
            <person name="Dunn M."/>
            <person name="Harden G."/>
            <person name="Threadgold G."/>
            <person name="Wood J."/>
            <person name="Collins J."/>
            <person name="Heath P."/>
            <person name="Griffiths G."/>
            <person name="Pelan S."/>
            <person name="Grafham D."/>
            <person name="Eichler E.E."/>
            <person name="Weinstock G."/>
            <person name="Mardis E.R."/>
            <person name="Wilson R.K."/>
            <person name="Howe K."/>
            <person name="Flicek P."/>
            <person name="Hubbard T."/>
        </authorList>
    </citation>
    <scope>NUCLEOTIDE SEQUENCE [LARGE SCALE GENOMIC DNA]</scope>
    <source>
        <strain evidence="1 3">C57BL/6J</strain>
    </source>
</reference>
<dbReference type="Bgee" id="ENSMUSG00000078518">
    <property type="expression patterns" value="Expressed in ileum and 1 other cell type or tissue"/>
</dbReference>
<evidence type="ECO:0000313" key="3">
    <source>
        <dbReference type="Proteomes" id="UP000000589"/>
    </source>
</evidence>
<reference evidence="1" key="4">
    <citation type="submission" date="2025-09" db="UniProtKB">
        <authorList>
            <consortium name="Ensembl"/>
        </authorList>
    </citation>
    <scope>IDENTIFICATION</scope>
    <source>
        <strain evidence="1">C57BL/6J</strain>
    </source>
</reference>
<organism evidence="1 3">
    <name type="scientific">Mus musculus</name>
    <name type="common">Mouse</name>
    <dbReference type="NCBI Taxonomy" id="10090"/>
    <lineage>
        <taxon>Eukaryota</taxon>
        <taxon>Metazoa</taxon>
        <taxon>Chordata</taxon>
        <taxon>Craniata</taxon>
        <taxon>Vertebrata</taxon>
        <taxon>Euteleostomi</taxon>
        <taxon>Mammalia</taxon>
        <taxon>Eutheria</taxon>
        <taxon>Euarchontoglires</taxon>
        <taxon>Glires</taxon>
        <taxon>Rodentia</taxon>
        <taxon>Myomorpha</taxon>
        <taxon>Muroidea</taxon>
        <taxon>Muridae</taxon>
        <taxon>Murinae</taxon>
        <taxon>Mus</taxon>
        <taxon>Mus</taxon>
    </lineage>
</organism>
<dbReference type="GlyGen" id="A2APQ6">
    <property type="glycosylation" value="1 site, 1 O-linked glycan (1 site)"/>
</dbReference>
<reference evidence="1" key="3">
    <citation type="submission" date="2025-08" db="UniProtKB">
        <authorList>
            <consortium name="Ensembl"/>
        </authorList>
    </citation>
    <scope>IDENTIFICATION</scope>
    <source>
        <strain evidence="1">C57BL/6J</strain>
    </source>
</reference>
<dbReference type="Ensembl" id="ENSMUST00000105805.2">
    <property type="protein sequence ID" value="ENSMUSP00000101431.2"/>
    <property type="gene ID" value="ENSMUSG00000078518.2"/>
</dbReference>
<dbReference type="STRING" id="10090.ENSMUSP00000101431"/>
<evidence type="ECO:0000313" key="1">
    <source>
        <dbReference type="Ensembl" id="ENSMUSP00000101431.2"/>
    </source>
</evidence>
<dbReference type="AGR" id="MGI:3651765"/>
<dbReference type="GeneID" id="105734733"/>
<proteinExistence type="predicted"/>
<dbReference type="BioGRID-ORCS" id="105734733">
    <property type="hits" value="0 hits in 37 CRISPR screens"/>
</dbReference>
<sequence>MCRFHLLQAIKPPEKQMEQKSSALGSIMKLSQSHATETTWVLPSQGLRDYLLHPACFHHFRKEGRPDCRPANMIYGFDKTHPRRCCTDLLFQPRLLMLSRVLGPEQLQELLQIPDDLTSPSLSYGSNQNLSQALNFPKHVHTG</sequence>
<dbReference type="VEuPathDB" id="HostDB:ENSMUSG00000078518"/>
<keyword evidence="3" id="KW-1185">Reference proteome</keyword>
<dbReference type="GO" id="GO:0010467">
    <property type="term" value="P:gene expression"/>
    <property type="evidence" value="ECO:0000315"/>
    <property type="project" value="MGI"/>
</dbReference>
<dbReference type="KEGG" id="mmu:105734733"/>
<gene>
    <name evidence="1 2" type="primary">Gm13030</name>
</gene>
<dbReference type="AlphaFoldDB" id="A2APQ6"/>
<name>A2APQ6_MOUSE</name>
<dbReference type="InParanoid" id="A2APQ6"/>
<dbReference type="PaxDb" id="10090-ENSMUSP00000101431"/>
<reference evidence="1 3" key="1">
    <citation type="journal article" date="2009" name="PLoS Biol.">
        <title>Lineage-specific biology revealed by a finished genome assembly of the mouse.</title>
        <authorList>
            <consortium name="Mouse Genome Sequencing Consortium"/>
            <person name="Church D.M."/>
            <person name="Goodstadt L."/>
            <person name="Hillier L.W."/>
            <person name="Zody M.C."/>
            <person name="Goldstein S."/>
            <person name="She X."/>
            <person name="Bult C.J."/>
            <person name="Agarwala R."/>
            <person name="Cherry J.L."/>
            <person name="DiCuccio M."/>
            <person name="Hlavina W."/>
            <person name="Kapustin Y."/>
            <person name="Meric P."/>
            <person name="Maglott D."/>
            <person name="Birtle Z."/>
            <person name="Marques A.C."/>
            <person name="Graves T."/>
            <person name="Zhou S."/>
            <person name="Teague B."/>
            <person name="Potamousis K."/>
            <person name="Churas C."/>
            <person name="Place M."/>
            <person name="Herschleb J."/>
            <person name="Runnheim R."/>
            <person name="Forrest D."/>
            <person name="Amos-Landgraf J."/>
            <person name="Schwartz D.C."/>
            <person name="Cheng Z."/>
            <person name="Lindblad-Toh K."/>
            <person name="Eichler E.E."/>
            <person name="Ponting C.P."/>
        </authorList>
    </citation>
    <scope>NUCLEOTIDE SEQUENCE [LARGE SCALE GENOMIC DNA]</scope>
    <source>
        <strain evidence="1 3">C57BL/6J</strain>
    </source>
</reference>
<accession>A2APQ6</accession>
<dbReference type="PeptideAtlas" id="A2APQ6"/>
<dbReference type="RNAct" id="A2APQ6">
    <property type="molecule type" value="protein"/>
</dbReference>
<dbReference type="MGI" id="MGI:3651765">
    <property type="gene designation" value="Gm13030"/>
</dbReference>
<dbReference type="GeneTree" id="ENSGT00860000135701"/>
<dbReference type="HOGENOM" id="CLU_1805546_0_0_1"/>
<protein>
    <submittedName>
        <fullName evidence="1">Predicted gene 13030</fullName>
    </submittedName>
</protein>
<dbReference type="Proteomes" id="UP000000589">
    <property type="component" value="Chromosome 4"/>
</dbReference>